<reference evidence="2" key="1">
    <citation type="journal article" date="2020" name="mSystems">
        <title>Genome- and Community-Level Interaction Insights into Carbon Utilization and Element Cycling Functions of Hydrothermarchaeota in Hydrothermal Sediment.</title>
        <authorList>
            <person name="Zhou Z."/>
            <person name="Liu Y."/>
            <person name="Xu W."/>
            <person name="Pan J."/>
            <person name="Luo Z.H."/>
            <person name="Li M."/>
        </authorList>
    </citation>
    <scope>NUCLEOTIDE SEQUENCE [LARGE SCALE GENOMIC DNA]</scope>
    <source>
        <strain evidence="2">HyVt-443</strain>
    </source>
</reference>
<keyword evidence="1" id="KW-1133">Transmembrane helix</keyword>
<dbReference type="Pfam" id="PF07963">
    <property type="entry name" value="N_methyl"/>
    <property type="match status" value="1"/>
</dbReference>
<dbReference type="PANTHER" id="PTHR30093:SF47">
    <property type="entry name" value="TYPE IV PILUS NON-CORE MINOR PILIN PILE"/>
    <property type="match status" value="1"/>
</dbReference>
<dbReference type="PROSITE" id="PS00409">
    <property type="entry name" value="PROKAR_NTER_METHYL"/>
    <property type="match status" value="1"/>
</dbReference>
<dbReference type="InterPro" id="IPR012902">
    <property type="entry name" value="N_methyl_site"/>
</dbReference>
<evidence type="ECO:0000313" key="2">
    <source>
        <dbReference type="EMBL" id="HEB95743.1"/>
    </source>
</evidence>
<proteinExistence type="predicted"/>
<dbReference type="Gene3D" id="3.30.700.10">
    <property type="entry name" value="Glycoprotein, Type 4 Pilin"/>
    <property type="match status" value="1"/>
</dbReference>
<dbReference type="AlphaFoldDB" id="A0A831RLR3"/>
<organism evidence="2">
    <name type="scientific">Sedimenticola thiotaurini</name>
    <dbReference type="NCBI Taxonomy" id="1543721"/>
    <lineage>
        <taxon>Bacteria</taxon>
        <taxon>Pseudomonadati</taxon>
        <taxon>Pseudomonadota</taxon>
        <taxon>Gammaproteobacteria</taxon>
        <taxon>Chromatiales</taxon>
        <taxon>Sedimenticolaceae</taxon>
        <taxon>Sedimenticola</taxon>
    </lineage>
</organism>
<dbReference type="Proteomes" id="UP000886251">
    <property type="component" value="Unassembled WGS sequence"/>
</dbReference>
<evidence type="ECO:0000256" key="1">
    <source>
        <dbReference type="SAM" id="Phobius"/>
    </source>
</evidence>
<gene>
    <name evidence="2" type="ORF">ENI96_04850</name>
</gene>
<dbReference type="NCBIfam" id="TIGR02532">
    <property type="entry name" value="IV_pilin_GFxxxE"/>
    <property type="match status" value="1"/>
</dbReference>
<feature type="transmembrane region" description="Helical" evidence="1">
    <location>
        <begin position="12"/>
        <end position="36"/>
    </location>
</feature>
<dbReference type="InterPro" id="IPR045584">
    <property type="entry name" value="Pilin-like"/>
</dbReference>
<protein>
    <submittedName>
        <fullName evidence="2">Prepilin-type N-terminal cleavage/methylation domain-containing protein</fullName>
    </submittedName>
</protein>
<dbReference type="EMBL" id="DRKP01000054">
    <property type="protein sequence ID" value="HEB95743.1"/>
    <property type="molecule type" value="Genomic_DNA"/>
</dbReference>
<accession>A0A831RLR3</accession>
<keyword evidence="1" id="KW-0812">Transmembrane</keyword>
<dbReference type="GO" id="GO:0043683">
    <property type="term" value="P:type IV pilus assembly"/>
    <property type="evidence" value="ECO:0007669"/>
    <property type="project" value="InterPro"/>
</dbReference>
<name>A0A831RLR3_9GAMM</name>
<sequence length="146" mass="15774">MTMRRPQRFQQGLTLIELMVVVAIIAILAAIGYPMYTQQVQKARRTDARSALQQIALAEERYYSTHGAYTSTLGNLDLPASLADGDTEEQYYNLAVVVSGASSDTFLLTATPVAGKSQENDAACTTLTLDQTGSRGATGSDTDKCW</sequence>
<dbReference type="Pfam" id="PF16732">
    <property type="entry name" value="ComP_DUS"/>
    <property type="match status" value="1"/>
</dbReference>
<dbReference type="InterPro" id="IPR031982">
    <property type="entry name" value="PilE-like"/>
</dbReference>
<dbReference type="SUPFAM" id="SSF54523">
    <property type="entry name" value="Pili subunits"/>
    <property type="match status" value="1"/>
</dbReference>
<comment type="caution">
    <text evidence="2">The sequence shown here is derived from an EMBL/GenBank/DDBJ whole genome shotgun (WGS) entry which is preliminary data.</text>
</comment>
<keyword evidence="1" id="KW-0472">Membrane</keyword>
<dbReference type="PANTHER" id="PTHR30093">
    <property type="entry name" value="GENERAL SECRETION PATHWAY PROTEIN G"/>
    <property type="match status" value="1"/>
</dbReference>